<protein>
    <submittedName>
        <fullName evidence="3">DNA-binding transcriptional regulator, MerR family</fullName>
    </submittedName>
</protein>
<dbReference type="PROSITE" id="PS50937">
    <property type="entry name" value="HTH_MERR_2"/>
    <property type="match status" value="1"/>
</dbReference>
<accession>A0A1I4UM02</accession>
<name>A0A1I4UM02_PSUAM</name>
<feature type="domain" description="HTH merR-type" evidence="2">
    <location>
        <begin position="12"/>
        <end position="80"/>
    </location>
</feature>
<dbReference type="InterPro" id="IPR047057">
    <property type="entry name" value="MerR_fam"/>
</dbReference>
<dbReference type="InterPro" id="IPR000551">
    <property type="entry name" value="MerR-type_HTH_dom"/>
</dbReference>
<dbReference type="Gene3D" id="1.10.1660.10">
    <property type="match status" value="1"/>
</dbReference>
<dbReference type="PANTHER" id="PTHR30204:SF93">
    <property type="entry name" value="HTH MERR-TYPE DOMAIN-CONTAINING PROTEIN"/>
    <property type="match status" value="1"/>
</dbReference>
<dbReference type="CDD" id="cd00592">
    <property type="entry name" value="HTH_MerR-like"/>
    <property type="match status" value="1"/>
</dbReference>
<dbReference type="SMART" id="SM00422">
    <property type="entry name" value="HTH_MERR"/>
    <property type="match status" value="1"/>
</dbReference>
<dbReference type="PANTHER" id="PTHR30204">
    <property type="entry name" value="REDOX-CYCLING DRUG-SENSING TRANSCRIPTIONAL ACTIVATOR SOXR"/>
    <property type="match status" value="1"/>
</dbReference>
<dbReference type="Proteomes" id="UP000199614">
    <property type="component" value="Unassembled WGS sequence"/>
</dbReference>
<evidence type="ECO:0000313" key="3">
    <source>
        <dbReference type="EMBL" id="SFM89733.1"/>
    </source>
</evidence>
<organism evidence="3 4">
    <name type="scientific">Pseudonocardia ammonioxydans</name>
    <dbReference type="NCBI Taxonomy" id="260086"/>
    <lineage>
        <taxon>Bacteria</taxon>
        <taxon>Bacillati</taxon>
        <taxon>Actinomycetota</taxon>
        <taxon>Actinomycetes</taxon>
        <taxon>Pseudonocardiales</taxon>
        <taxon>Pseudonocardiaceae</taxon>
        <taxon>Pseudonocardia</taxon>
    </lineage>
</organism>
<dbReference type="SUPFAM" id="SSF46955">
    <property type="entry name" value="Putative DNA-binding domain"/>
    <property type="match status" value="1"/>
</dbReference>
<dbReference type="GO" id="GO:0003677">
    <property type="term" value="F:DNA binding"/>
    <property type="evidence" value="ECO:0007669"/>
    <property type="project" value="UniProtKB-KW"/>
</dbReference>
<gene>
    <name evidence="3" type="ORF">SAMN05216207_1004162</name>
</gene>
<dbReference type="InterPro" id="IPR009061">
    <property type="entry name" value="DNA-bd_dom_put_sf"/>
</dbReference>
<proteinExistence type="predicted"/>
<dbReference type="EMBL" id="FOUY01000004">
    <property type="protein sequence ID" value="SFM89733.1"/>
    <property type="molecule type" value="Genomic_DNA"/>
</dbReference>
<dbReference type="AlphaFoldDB" id="A0A1I4UM02"/>
<evidence type="ECO:0000256" key="1">
    <source>
        <dbReference type="ARBA" id="ARBA00023125"/>
    </source>
</evidence>
<dbReference type="GO" id="GO:0003700">
    <property type="term" value="F:DNA-binding transcription factor activity"/>
    <property type="evidence" value="ECO:0007669"/>
    <property type="project" value="InterPro"/>
</dbReference>
<evidence type="ECO:0000259" key="2">
    <source>
        <dbReference type="PROSITE" id="PS50937"/>
    </source>
</evidence>
<dbReference type="PRINTS" id="PR00040">
    <property type="entry name" value="HTHMERR"/>
</dbReference>
<keyword evidence="4" id="KW-1185">Reference proteome</keyword>
<dbReference type="RefSeq" id="WP_245773337.1">
    <property type="nucleotide sequence ID" value="NZ_FOUY01000004.1"/>
</dbReference>
<sequence>MTASQNHDHPVRLTIGRLAQRTGVPVRTIRFWSDEGLVPSDRSSSGHRVYDAAAVARLDLVRTLRELGLGLDDVRSVLSRRRGVGEIAQTHVRALESRIRELKAQRAVCVLLARTGTEPDERSVTLMNDLARLSAAERQNMIDEFVTEAFAGTDPQAPGAGIADGMRTLPSELPDDPTPEQVSAWVELAELIRDPAFTARVREMAVAGSTEPAHQEQYPDPCAVGEHAGAALAAGIDPASAEAAAVLDRIPGVAGLDAEARARTADTVELFSDRRVERYWMLLGTLNGWPTREPGVPAFEWFAAALRARA</sequence>
<dbReference type="STRING" id="260086.SAMN05216207_1004162"/>
<reference evidence="3 4" key="1">
    <citation type="submission" date="2016-10" db="EMBL/GenBank/DDBJ databases">
        <authorList>
            <person name="de Groot N.N."/>
        </authorList>
    </citation>
    <scope>NUCLEOTIDE SEQUENCE [LARGE SCALE GENOMIC DNA]</scope>
    <source>
        <strain evidence="3 4">CGMCC 4.1877</strain>
    </source>
</reference>
<dbReference type="Pfam" id="PF13411">
    <property type="entry name" value="MerR_1"/>
    <property type="match status" value="1"/>
</dbReference>
<keyword evidence="1 3" id="KW-0238">DNA-binding</keyword>
<evidence type="ECO:0000313" key="4">
    <source>
        <dbReference type="Proteomes" id="UP000199614"/>
    </source>
</evidence>